<evidence type="ECO:0000256" key="1">
    <source>
        <dbReference type="SAM" id="MobiDB-lite"/>
    </source>
</evidence>
<evidence type="ECO:0000313" key="2">
    <source>
        <dbReference type="EMBL" id="ETL92722.1"/>
    </source>
</evidence>
<reference evidence="2" key="1">
    <citation type="submission" date="2013-11" db="EMBL/GenBank/DDBJ databases">
        <title>The Genome Sequence of Phytophthora parasitica CHvinca01.</title>
        <authorList>
            <consortium name="The Broad Institute Genomics Platform"/>
            <person name="Russ C."/>
            <person name="Tyler B."/>
            <person name="Panabieres F."/>
            <person name="Shan W."/>
            <person name="Tripathy S."/>
            <person name="Grunwald N."/>
            <person name="Machado M."/>
            <person name="Johnson C.S."/>
            <person name="Arredondo F."/>
            <person name="Hong C."/>
            <person name="Coffey M."/>
            <person name="Young S.K."/>
            <person name="Zeng Q."/>
            <person name="Gargeya S."/>
            <person name="Fitzgerald M."/>
            <person name="Abouelleil A."/>
            <person name="Alvarado L."/>
            <person name="Chapman S.B."/>
            <person name="Gainer-Dewar J."/>
            <person name="Goldberg J."/>
            <person name="Griggs A."/>
            <person name="Gujja S."/>
            <person name="Hansen M."/>
            <person name="Howarth C."/>
            <person name="Imamovic A."/>
            <person name="Ireland A."/>
            <person name="Larimer J."/>
            <person name="McCowan C."/>
            <person name="Murphy C."/>
            <person name="Pearson M."/>
            <person name="Poon T.W."/>
            <person name="Priest M."/>
            <person name="Roberts A."/>
            <person name="Saif S."/>
            <person name="Shea T."/>
            <person name="Sykes S."/>
            <person name="Wortman J."/>
            <person name="Nusbaum C."/>
            <person name="Birren B."/>
        </authorList>
    </citation>
    <scope>NUCLEOTIDE SEQUENCE [LARGE SCALE GENOMIC DNA]</scope>
    <source>
        <strain evidence="2">CHvinca01</strain>
    </source>
</reference>
<feature type="compositionally biased region" description="Pro residues" evidence="1">
    <location>
        <begin position="68"/>
        <end position="77"/>
    </location>
</feature>
<accession>W2L5T3</accession>
<dbReference type="Proteomes" id="UP000054423">
    <property type="component" value="Unassembled WGS sequence"/>
</dbReference>
<proteinExistence type="predicted"/>
<organism evidence="2">
    <name type="scientific">Phytophthora nicotianae</name>
    <name type="common">Potato buckeye rot agent</name>
    <name type="synonym">Phytophthora parasitica</name>
    <dbReference type="NCBI Taxonomy" id="4792"/>
    <lineage>
        <taxon>Eukaryota</taxon>
        <taxon>Sar</taxon>
        <taxon>Stramenopiles</taxon>
        <taxon>Oomycota</taxon>
        <taxon>Peronosporomycetes</taxon>
        <taxon>Peronosporales</taxon>
        <taxon>Peronosporaceae</taxon>
        <taxon>Phytophthora</taxon>
    </lineage>
</organism>
<protein>
    <submittedName>
        <fullName evidence="2">Uncharacterized protein</fullName>
    </submittedName>
</protein>
<name>W2L5T3_PHYNI</name>
<sequence length="117" mass="13647">MLKLLHNVRYGSRCRVIERFFRGEYLAVFRDGQKHIYFSRRWIIGGADVYVRLSEAPASLQTTQRPRPQTPPRPVSPPAAIFDILPDSYDNYEIPDAFHEPHDIASQRHHGINVYNE</sequence>
<dbReference type="AlphaFoldDB" id="W2L5T3"/>
<gene>
    <name evidence="2" type="ORF">L917_09014</name>
</gene>
<feature type="region of interest" description="Disordered" evidence="1">
    <location>
        <begin position="58"/>
        <end position="77"/>
    </location>
</feature>
<dbReference type="EMBL" id="KI679813">
    <property type="protein sequence ID" value="ETL92722.1"/>
    <property type="molecule type" value="Genomic_DNA"/>
</dbReference>